<dbReference type="RefSeq" id="WP_084328081.1">
    <property type="nucleotide sequence ID" value="NZ_AWSA01000015.1"/>
</dbReference>
<comment type="subcellular location">
    <subcellularLocation>
        <location evidence="1">Cell membrane</location>
        <topology evidence="1">Multi-pass membrane protein</topology>
    </subcellularLocation>
</comment>
<evidence type="ECO:0000313" key="25">
    <source>
        <dbReference type="Proteomes" id="UP000019489"/>
    </source>
</evidence>
<evidence type="ECO:0000256" key="19">
    <source>
        <dbReference type="ARBA" id="ARBA00075117"/>
    </source>
</evidence>
<sequence>MTGHAGTPKTTIRDSLRAQPHLLGHVGSLVVVGVGYYLGARLGLGLSLVRDNVTPLWPPTGIAVAAFLVLGRSMWPAVAVAAFAVNLPISASPLAAAVTAVGNTAAPLVAVTLLNRVGFRRQLDRQRDALSIVFLGALASMLVSATIGSATLALTGRIPAGQLPAAFAVWWTGDAMGVLVVAPFLLSIPLFWEQPRWSARHWVEAGALLVLTAVAITWAIRTDLHLLFLTLPIVGWASWRLQLRGAAPAALIASLVATWGAAQELGPFAGRSLLEQMFTLWSFNACVALTSFFLAALVSERMQAADALAASAAELEERVRLRTAELSEANARLLREIRERSEAQEQLSHEEARAQREHQIAETLQRSLLPERMPLIPGVDLAARYVPATADVQVGGDWYDVVQLPGGLIGLAIGDVAGHGLQAAATMAQVRMALRAYAMQDPAPSSVMRGVHRLVAQLPGTEMVTLMYLLFDPVTRQLRFANAGHPPALVFGHGGGAYLRDGLAPPIGVTADATFAEASHALRPGSTLLLYTDGLVERRGVSIADGLERLSAAAVARAGDDLEGLCDGLLSAFLEESHVADDVALLAMRPSSVVGGPFSLSLPAEARMLVQVRETMRRWLRESGVPSKDADEILIACGEACANVVRHAYGAHPGDMGVEARLVDGSVEVLVRDDGAWRPAADRGGGWGLQLMSALMDSVDVEHREGGTDVRMRRRVAVGDRA</sequence>
<comment type="catalytic activity">
    <reaction evidence="17">
        <text>O-phospho-L-seryl-[protein] + H2O = L-seryl-[protein] + phosphate</text>
        <dbReference type="Rhea" id="RHEA:20629"/>
        <dbReference type="Rhea" id="RHEA-COMP:9863"/>
        <dbReference type="Rhea" id="RHEA-COMP:11604"/>
        <dbReference type="ChEBI" id="CHEBI:15377"/>
        <dbReference type="ChEBI" id="CHEBI:29999"/>
        <dbReference type="ChEBI" id="CHEBI:43474"/>
        <dbReference type="ChEBI" id="CHEBI:83421"/>
        <dbReference type="EC" id="3.1.3.16"/>
    </reaction>
</comment>
<evidence type="ECO:0000256" key="12">
    <source>
        <dbReference type="ARBA" id="ARBA00022842"/>
    </source>
</evidence>
<keyword evidence="6 22" id="KW-0812">Transmembrane</keyword>
<feature type="transmembrane region" description="Helical" evidence="22">
    <location>
        <begin position="167"/>
        <end position="190"/>
    </location>
</feature>
<evidence type="ECO:0000256" key="17">
    <source>
        <dbReference type="ARBA" id="ARBA00047761"/>
    </source>
</evidence>
<proteinExistence type="predicted"/>
<dbReference type="OrthoDB" id="319881at2"/>
<keyword evidence="12" id="KW-0460">Magnesium</keyword>
<comment type="caution">
    <text evidence="24">The sequence shown here is derived from an EMBL/GenBank/DDBJ whole genome shotgun (WGS) entry which is preliminary data.</text>
</comment>
<dbReference type="eggNOG" id="COG2172">
    <property type="taxonomic scope" value="Bacteria"/>
</dbReference>
<feature type="transmembrane region" description="Helical" evidence="22">
    <location>
        <begin position="95"/>
        <end position="117"/>
    </location>
</feature>
<dbReference type="PATRIC" id="fig|1386089.3.peg.1793"/>
<dbReference type="Gene3D" id="3.60.40.10">
    <property type="entry name" value="PPM-type phosphatase domain"/>
    <property type="match status" value="1"/>
</dbReference>
<evidence type="ECO:0000256" key="2">
    <source>
        <dbReference type="ARBA" id="ARBA00013081"/>
    </source>
</evidence>
<dbReference type="CDD" id="cd16936">
    <property type="entry name" value="HATPase_RsbW-like"/>
    <property type="match status" value="1"/>
</dbReference>
<gene>
    <name evidence="24" type="ORF">N865_20615</name>
</gene>
<dbReference type="GO" id="GO:0005886">
    <property type="term" value="C:plasma membrane"/>
    <property type="evidence" value="ECO:0007669"/>
    <property type="project" value="UniProtKB-SubCell"/>
</dbReference>
<keyword evidence="4" id="KW-0597">Phosphoprotein</keyword>
<keyword evidence="5" id="KW-0808">Transferase</keyword>
<evidence type="ECO:0000256" key="1">
    <source>
        <dbReference type="ARBA" id="ARBA00004651"/>
    </source>
</evidence>
<evidence type="ECO:0000256" key="16">
    <source>
        <dbReference type="ARBA" id="ARBA00023211"/>
    </source>
</evidence>
<dbReference type="eggNOG" id="COG2208">
    <property type="taxonomic scope" value="Bacteria"/>
</dbReference>
<dbReference type="Pfam" id="PF07228">
    <property type="entry name" value="SpoIIE"/>
    <property type="match status" value="1"/>
</dbReference>
<evidence type="ECO:0000256" key="18">
    <source>
        <dbReference type="ARBA" id="ARBA00056274"/>
    </source>
</evidence>
<dbReference type="SUPFAM" id="SSF81606">
    <property type="entry name" value="PP2C-like"/>
    <property type="match status" value="1"/>
</dbReference>
<evidence type="ECO:0000256" key="14">
    <source>
        <dbReference type="ARBA" id="ARBA00022989"/>
    </source>
</evidence>
<feature type="domain" description="PPM-type phosphatase" evidence="23">
    <location>
        <begin position="379"/>
        <end position="590"/>
    </location>
</feature>
<dbReference type="STRING" id="1386089.N865_20615"/>
<evidence type="ECO:0000256" key="6">
    <source>
        <dbReference type="ARBA" id="ARBA00022692"/>
    </source>
</evidence>
<feature type="coiled-coil region" evidence="21">
    <location>
        <begin position="312"/>
        <end position="353"/>
    </location>
</feature>
<accession>W9G782</accession>
<evidence type="ECO:0000256" key="9">
    <source>
        <dbReference type="ARBA" id="ARBA00022777"/>
    </source>
</evidence>
<comment type="function">
    <text evidence="18">Primarily acts as an independent SigF regulator that is sensitive to the osmosensory signal, mediating the cross talk of PknD with the SigF regulon. Possesses both phosphatase and kinase activities. The kinase domain functions as a classic anti-sigma factor-like kinase to phosphorylate the anti-anti-sigma factor domain at the canonical regulatory site, and the phosphatase domain antagonizes this activity.</text>
</comment>
<keyword evidence="10" id="KW-0378">Hydrolase</keyword>
<dbReference type="InterPro" id="IPR007895">
    <property type="entry name" value="MASE1"/>
</dbReference>
<dbReference type="EMBL" id="AWSA01000015">
    <property type="protein sequence ID" value="EWT02001.1"/>
    <property type="molecule type" value="Genomic_DNA"/>
</dbReference>
<keyword evidence="8" id="KW-0547">Nucleotide-binding</keyword>
<keyword evidence="9" id="KW-0418">Kinase</keyword>
<reference evidence="24 25" key="1">
    <citation type="submission" date="2013-08" db="EMBL/GenBank/DDBJ databases">
        <title>Intrasporangium oryzae NRRL B-24470.</title>
        <authorList>
            <person name="Liu H."/>
            <person name="Wang G."/>
        </authorList>
    </citation>
    <scope>NUCLEOTIDE SEQUENCE [LARGE SCALE GENOMIC DNA]</scope>
    <source>
        <strain evidence="24 25">NRRL B-24470</strain>
    </source>
</reference>
<dbReference type="Gene3D" id="3.30.565.10">
    <property type="entry name" value="Histidine kinase-like ATPase, C-terminal domain"/>
    <property type="match status" value="1"/>
</dbReference>
<evidence type="ECO:0000256" key="10">
    <source>
        <dbReference type="ARBA" id="ARBA00022801"/>
    </source>
</evidence>
<feature type="transmembrane region" description="Helical" evidence="22">
    <location>
        <begin position="202"/>
        <end position="221"/>
    </location>
</feature>
<dbReference type="PANTHER" id="PTHR43156:SF2">
    <property type="entry name" value="STAGE II SPORULATION PROTEIN E"/>
    <property type="match status" value="1"/>
</dbReference>
<dbReference type="InterPro" id="IPR036457">
    <property type="entry name" value="PPM-type-like_dom_sf"/>
</dbReference>
<keyword evidence="25" id="KW-1185">Reference proteome</keyword>
<keyword evidence="15 22" id="KW-0472">Membrane</keyword>
<dbReference type="GO" id="GO:0046872">
    <property type="term" value="F:metal ion binding"/>
    <property type="evidence" value="ECO:0007669"/>
    <property type="project" value="UniProtKB-KW"/>
</dbReference>
<evidence type="ECO:0000259" key="23">
    <source>
        <dbReference type="SMART" id="SM00331"/>
    </source>
</evidence>
<evidence type="ECO:0000256" key="5">
    <source>
        <dbReference type="ARBA" id="ARBA00022679"/>
    </source>
</evidence>
<dbReference type="eggNOG" id="COG3447">
    <property type="taxonomic scope" value="Bacteria"/>
</dbReference>
<dbReference type="PANTHER" id="PTHR43156">
    <property type="entry name" value="STAGE II SPORULATION PROTEIN E-RELATED"/>
    <property type="match status" value="1"/>
</dbReference>
<keyword evidence="7" id="KW-0479">Metal-binding</keyword>
<evidence type="ECO:0000256" key="8">
    <source>
        <dbReference type="ARBA" id="ARBA00022741"/>
    </source>
</evidence>
<keyword evidence="14 22" id="KW-1133">Transmembrane helix</keyword>
<evidence type="ECO:0000256" key="13">
    <source>
        <dbReference type="ARBA" id="ARBA00022912"/>
    </source>
</evidence>
<evidence type="ECO:0000256" key="3">
    <source>
        <dbReference type="ARBA" id="ARBA00022475"/>
    </source>
</evidence>
<keyword evidence="11" id="KW-0067">ATP-binding</keyword>
<evidence type="ECO:0000313" key="24">
    <source>
        <dbReference type="EMBL" id="EWT02001.1"/>
    </source>
</evidence>
<dbReference type="FunFam" id="3.60.40.10:FF:000005">
    <property type="entry name" value="Serine/threonine protein phosphatase"/>
    <property type="match status" value="1"/>
</dbReference>
<dbReference type="InterPro" id="IPR036890">
    <property type="entry name" value="HATPase_C_sf"/>
</dbReference>
<feature type="transmembrane region" description="Helical" evidence="22">
    <location>
        <begin position="22"/>
        <end position="44"/>
    </location>
</feature>
<dbReference type="SUPFAM" id="SSF55874">
    <property type="entry name" value="ATPase domain of HSP90 chaperone/DNA topoisomerase II/histidine kinase"/>
    <property type="match status" value="1"/>
</dbReference>
<evidence type="ECO:0000256" key="22">
    <source>
        <dbReference type="SAM" id="Phobius"/>
    </source>
</evidence>
<evidence type="ECO:0000256" key="20">
    <source>
        <dbReference type="ARBA" id="ARBA00081350"/>
    </source>
</evidence>
<evidence type="ECO:0000256" key="15">
    <source>
        <dbReference type="ARBA" id="ARBA00023136"/>
    </source>
</evidence>
<evidence type="ECO:0000256" key="21">
    <source>
        <dbReference type="SAM" id="Coils"/>
    </source>
</evidence>
<dbReference type="GO" id="GO:0004722">
    <property type="term" value="F:protein serine/threonine phosphatase activity"/>
    <property type="evidence" value="ECO:0007669"/>
    <property type="project" value="UniProtKB-EC"/>
</dbReference>
<dbReference type="InterPro" id="IPR001932">
    <property type="entry name" value="PPM-type_phosphatase-like_dom"/>
</dbReference>
<dbReference type="Proteomes" id="UP000019489">
    <property type="component" value="Unassembled WGS sequence"/>
</dbReference>
<dbReference type="InterPro" id="IPR052016">
    <property type="entry name" value="Bact_Sigma-Reg"/>
</dbReference>
<dbReference type="AlphaFoldDB" id="W9G782"/>
<organism evidence="24 25">
    <name type="scientific">Intrasporangium oryzae NRRL B-24470</name>
    <dbReference type="NCBI Taxonomy" id="1386089"/>
    <lineage>
        <taxon>Bacteria</taxon>
        <taxon>Bacillati</taxon>
        <taxon>Actinomycetota</taxon>
        <taxon>Actinomycetes</taxon>
        <taxon>Micrococcales</taxon>
        <taxon>Intrasporangiaceae</taxon>
        <taxon>Intrasporangium</taxon>
    </lineage>
</organism>
<dbReference type="SMART" id="SM00331">
    <property type="entry name" value="PP2C_SIG"/>
    <property type="match status" value="1"/>
</dbReference>
<dbReference type="Pfam" id="PF13581">
    <property type="entry name" value="HATPase_c_2"/>
    <property type="match status" value="1"/>
</dbReference>
<dbReference type="InterPro" id="IPR003594">
    <property type="entry name" value="HATPase_dom"/>
</dbReference>
<evidence type="ECO:0000256" key="11">
    <source>
        <dbReference type="ARBA" id="ARBA00022840"/>
    </source>
</evidence>
<feature type="transmembrane region" description="Helical" evidence="22">
    <location>
        <begin position="56"/>
        <end position="75"/>
    </location>
</feature>
<keyword evidence="21" id="KW-0175">Coiled coil</keyword>
<dbReference type="GO" id="GO:0005524">
    <property type="term" value="F:ATP binding"/>
    <property type="evidence" value="ECO:0007669"/>
    <property type="project" value="UniProtKB-KW"/>
</dbReference>
<evidence type="ECO:0000256" key="4">
    <source>
        <dbReference type="ARBA" id="ARBA00022553"/>
    </source>
</evidence>
<keyword evidence="16" id="KW-0464">Manganese</keyword>
<dbReference type="GO" id="GO:0016301">
    <property type="term" value="F:kinase activity"/>
    <property type="evidence" value="ECO:0007669"/>
    <property type="project" value="UniProtKB-KW"/>
</dbReference>
<dbReference type="EC" id="3.1.3.16" evidence="2"/>
<protein>
    <recommendedName>
        <fullName evidence="2">protein-serine/threonine phosphatase</fullName>
        <ecNumber evidence="2">3.1.3.16</ecNumber>
    </recommendedName>
    <alternativeName>
        <fullName evidence="20">Protein-serine/threonine phosphatase</fullName>
    </alternativeName>
    <alternativeName>
        <fullName evidence="19">Serine/threonine-protein kinase</fullName>
    </alternativeName>
</protein>
<evidence type="ECO:0000256" key="7">
    <source>
        <dbReference type="ARBA" id="ARBA00022723"/>
    </source>
</evidence>
<keyword evidence="13" id="KW-0904">Protein phosphatase</keyword>
<name>W9G782_9MICO</name>
<keyword evidence="3" id="KW-1003">Cell membrane</keyword>
<feature type="transmembrane region" description="Helical" evidence="22">
    <location>
        <begin position="129"/>
        <end position="155"/>
    </location>
</feature>
<dbReference type="Pfam" id="PF05231">
    <property type="entry name" value="MASE1"/>
    <property type="match status" value="1"/>
</dbReference>